<evidence type="ECO:0000256" key="1">
    <source>
        <dbReference type="ARBA" id="ARBA00004651"/>
    </source>
</evidence>
<keyword evidence="5 7" id="KW-1133">Transmembrane helix</keyword>
<feature type="transmembrane region" description="Helical" evidence="7">
    <location>
        <begin position="80"/>
        <end position="101"/>
    </location>
</feature>
<dbReference type="SUPFAM" id="SSF161098">
    <property type="entry name" value="MetI-like"/>
    <property type="match status" value="1"/>
</dbReference>
<comment type="similarity">
    <text evidence="7">Belongs to the binding-protein-dependent transport system permease family.</text>
</comment>
<dbReference type="PROSITE" id="PS50928">
    <property type="entry name" value="ABC_TM1"/>
    <property type="match status" value="1"/>
</dbReference>
<reference evidence="9 10" key="1">
    <citation type="submission" date="2017-02" db="EMBL/GenBank/DDBJ databases">
        <authorList>
            <person name="Peterson S.W."/>
        </authorList>
    </citation>
    <scope>NUCLEOTIDE SEQUENCE [LARGE SCALE GENOMIC DNA]</scope>
    <source>
        <strain evidence="9 10">ATCC 27749</strain>
    </source>
</reference>
<keyword evidence="2 7" id="KW-0813">Transport</keyword>
<dbReference type="EMBL" id="FUYF01000017">
    <property type="protein sequence ID" value="SKA92980.1"/>
    <property type="molecule type" value="Genomic_DNA"/>
</dbReference>
<organism evidence="9 10">
    <name type="scientific">Gemmiger formicilis</name>
    <dbReference type="NCBI Taxonomy" id="745368"/>
    <lineage>
        <taxon>Bacteria</taxon>
        <taxon>Bacillati</taxon>
        <taxon>Bacillota</taxon>
        <taxon>Clostridia</taxon>
        <taxon>Eubacteriales</taxon>
        <taxon>Gemmiger</taxon>
    </lineage>
</organism>
<dbReference type="CDD" id="cd06261">
    <property type="entry name" value="TM_PBP2"/>
    <property type="match status" value="1"/>
</dbReference>
<name>A0A1T4XTX1_9FIRM</name>
<dbReference type="GO" id="GO:0055085">
    <property type="term" value="P:transmembrane transport"/>
    <property type="evidence" value="ECO:0007669"/>
    <property type="project" value="InterPro"/>
</dbReference>
<protein>
    <submittedName>
        <fullName evidence="9">N-acetylglucosamine transport system permease protein</fullName>
    </submittedName>
</protein>
<dbReference type="STRING" id="745368.SAMN02745178_02326"/>
<dbReference type="OrthoDB" id="9771544at2"/>
<evidence type="ECO:0000256" key="4">
    <source>
        <dbReference type="ARBA" id="ARBA00022692"/>
    </source>
</evidence>
<dbReference type="Proteomes" id="UP000190286">
    <property type="component" value="Unassembled WGS sequence"/>
</dbReference>
<dbReference type="Gene3D" id="1.10.3720.10">
    <property type="entry name" value="MetI-like"/>
    <property type="match status" value="1"/>
</dbReference>
<feature type="domain" description="ABC transmembrane type-1" evidence="8">
    <location>
        <begin position="76"/>
        <end position="269"/>
    </location>
</feature>
<keyword evidence="6 7" id="KW-0472">Membrane</keyword>
<dbReference type="InterPro" id="IPR050901">
    <property type="entry name" value="BP-dep_ABC_trans_perm"/>
</dbReference>
<evidence type="ECO:0000256" key="5">
    <source>
        <dbReference type="ARBA" id="ARBA00022989"/>
    </source>
</evidence>
<accession>A0A1T4XTX1</accession>
<evidence type="ECO:0000313" key="9">
    <source>
        <dbReference type="EMBL" id="SKA92980.1"/>
    </source>
</evidence>
<evidence type="ECO:0000256" key="7">
    <source>
        <dbReference type="RuleBase" id="RU363032"/>
    </source>
</evidence>
<dbReference type="AlphaFoldDB" id="A0A1T4XTX1"/>
<sequence length="284" mass="31532">MTQNEKSKIRAKVIKWVTRLFLILVAIIMLYPLAWNVVSSFKTSTEFLTDPFAWPQGFAWDNYARAYEKSNLAANIGNSIYVVLETLVIIVVCVVPCSYCLVRYKFPGAKLILNIYMAAIFIQATYIMIPLFLQMNKLNLLNSLTALGVLYATMQFPFAIFLLTGFLRSIPRDYEEAAMIDGCGPFRILTSIIIPMCKPGIVTVCMISAMAAWNEYPVALVMVTDPTKATLPVGLANLYEIQRYATDWGALFAALVLALIPTVILFIVGQKQLVQGLSVGGVKG</sequence>
<dbReference type="GeneID" id="93338768"/>
<keyword evidence="10" id="KW-1185">Reference proteome</keyword>
<keyword evidence="4 7" id="KW-0812">Transmembrane</keyword>
<evidence type="ECO:0000256" key="2">
    <source>
        <dbReference type="ARBA" id="ARBA00022448"/>
    </source>
</evidence>
<feature type="transmembrane region" description="Helical" evidence="7">
    <location>
        <begin position="20"/>
        <end position="38"/>
    </location>
</feature>
<evidence type="ECO:0000256" key="6">
    <source>
        <dbReference type="ARBA" id="ARBA00023136"/>
    </source>
</evidence>
<dbReference type="PANTHER" id="PTHR32243">
    <property type="entry name" value="MALTOSE TRANSPORT SYSTEM PERMEASE-RELATED"/>
    <property type="match status" value="1"/>
</dbReference>
<evidence type="ECO:0000256" key="3">
    <source>
        <dbReference type="ARBA" id="ARBA00022475"/>
    </source>
</evidence>
<dbReference type="GO" id="GO:0005886">
    <property type="term" value="C:plasma membrane"/>
    <property type="evidence" value="ECO:0007669"/>
    <property type="project" value="UniProtKB-SubCell"/>
</dbReference>
<feature type="transmembrane region" description="Helical" evidence="7">
    <location>
        <begin position="248"/>
        <end position="268"/>
    </location>
</feature>
<dbReference type="InterPro" id="IPR000515">
    <property type="entry name" value="MetI-like"/>
</dbReference>
<comment type="subcellular location">
    <subcellularLocation>
        <location evidence="1 7">Cell membrane</location>
        <topology evidence="1 7">Multi-pass membrane protein</topology>
    </subcellularLocation>
</comment>
<dbReference type="InterPro" id="IPR035906">
    <property type="entry name" value="MetI-like_sf"/>
</dbReference>
<feature type="transmembrane region" description="Helical" evidence="7">
    <location>
        <begin position="113"/>
        <end position="133"/>
    </location>
</feature>
<dbReference type="PANTHER" id="PTHR32243:SF24">
    <property type="entry name" value="DIACETYLCHITOBIOSE UPTAKE SYSTEM PERMEASE PROTEIN NGCG"/>
    <property type="match status" value="1"/>
</dbReference>
<gene>
    <name evidence="9" type="ORF">SAMN02745178_02326</name>
</gene>
<feature type="transmembrane region" description="Helical" evidence="7">
    <location>
        <begin position="145"/>
        <end position="167"/>
    </location>
</feature>
<proteinExistence type="inferred from homology"/>
<dbReference type="Pfam" id="PF00528">
    <property type="entry name" value="BPD_transp_1"/>
    <property type="match status" value="1"/>
</dbReference>
<keyword evidence="3" id="KW-1003">Cell membrane</keyword>
<dbReference type="RefSeq" id="WP_078785183.1">
    <property type="nucleotide sequence ID" value="NZ_FUYF01000017.1"/>
</dbReference>
<evidence type="ECO:0000313" key="10">
    <source>
        <dbReference type="Proteomes" id="UP000190286"/>
    </source>
</evidence>
<evidence type="ECO:0000259" key="8">
    <source>
        <dbReference type="PROSITE" id="PS50928"/>
    </source>
</evidence>
<feature type="transmembrane region" description="Helical" evidence="7">
    <location>
        <begin position="188"/>
        <end position="213"/>
    </location>
</feature>